<reference evidence="1" key="1">
    <citation type="submission" date="2023-07" db="EMBL/GenBank/DDBJ databases">
        <title>Sorghum-associated microbial communities from plants grown in Nebraska, USA.</title>
        <authorList>
            <person name="Schachtman D."/>
        </authorList>
    </citation>
    <scope>NUCLEOTIDE SEQUENCE</scope>
    <source>
        <strain evidence="1">2697</strain>
    </source>
</reference>
<evidence type="ECO:0000313" key="1">
    <source>
        <dbReference type="EMBL" id="MDR6782746.1"/>
    </source>
</evidence>
<protein>
    <submittedName>
        <fullName evidence="1">Iron complex outermembrane receptor protein</fullName>
    </submittedName>
</protein>
<dbReference type="EMBL" id="JAVDTF010000001">
    <property type="protein sequence ID" value="MDR6782746.1"/>
    <property type="molecule type" value="Genomic_DNA"/>
</dbReference>
<proteinExistence type="predicted"/>
<sequence length="816" mass="91010">MRILYTALSLIGLALFSPAAFAQLTLSGKITDKNSKPIPGATIKLIEKKIVQVTDQDGTFEFPDLAPGTYNFTTSYIGYDTRNTRFNLQQGKTYLIVVLQDKDNELQGVEITGRKEQAYKNTKSFSGTKTETPLRYVPQAISYVTKEVIDDQQAFKASDVIRNISGATHFSYYNNDISLRGFRSGNALINGLRTPTSSWSQPLLPNVERIEVIKGPASALFANTDPGGTVNTVTKKPLDEARKSINFATGSYNTNRLMADFTGPMNESKTLLYRLNLAYQNAESFRVLQGGEDLVIAPSISFIPDDKTQVNFDFVYSKTKSRLDRGQPIFDATAGTNLNSTPISFAIGKRNDFENELNIYVTTSLQRKITDKITFNASYMKFLYDEDLLEHRTSNSYASDLAGNPIPTKMGMITQRRQAKNYNDNITLYFVSDLNTGPLKHKIVTGYDYILNINPVGNSSYNASGYRKTNGNVGNYDKNKPGDFIMENGNPKPNVPHFDLVNPDYSISEISGYINTSVAQAATKYYVNGIYLQDQISWGKFQALLGLRQEYYTDVLNYTKNNEKRVEQKALIPRVGLVYTPFDQVSFYGTYTEGYQPQVAGTIGAPEIYGGPFDPLISNMYEVGAKTEFFEKRLSANISFYRIEMNNVLAQLRLDPAKPDLYSNVGQQRSKGIELDINGSIMPNFSVTANFAISRAETTKSEKPENVGFLNANAPKAQGGLWAKYTFVNPDLKGLGLGAGVNYTGKRNTLSTLINGLELPEYTLFNAALYYSIDKFKLSANLNNVFNKTHWVGGYDFNRLYPGAPRNFMVGIGYTF</sequence>
<gene>
    <name evidence="1" type="ORF">J2X78_001298</name>
</gene>
<dbReference type="Proteomes" id="UP001246858">
    <property type="component" value="Unassembled WGS sequence"/>
</dbReference>
<comment type="caution">
    <text evidence="1">The sequence shown here is derived from an EMBL/GenBank/DDBJ whole genome shotgun (WGS) entry which is preliminary data.</text>
</comment>
<keyword evidence="1" id="KW-0675">Receptor</keyword>
<accession>A0ACC6KUG8</accession>
<name>A0ACC6KUG8_9SPHI</name>
<organism evidence="1 2">
    <name type="scientific">Pedobacter africanus</name>
    <dbReference type="NCBI Taxonomy" id="151894"/>
    <lineage>
        <taxon>Bacteria</taxon>
        <taxon>Pseudomonadati</taxon>
        <taxon>Bacteroidota</taxon>
        <taxon>Sphingobacteriia</taxon>
        <taxon>Sphingobacteriales</taxon>
        <taxon>Sphingobacteriaceae</taxon>
        <taxon>Pedobacter</taxon>
    </lineage>
</organism>
<keyword evidence="2" id="KW-1185">Reference proteome</keyword>
<evidence type="ECO:0000313" key="2">
    <source>
        <dbReference type="Proteomes" id="UP001246858"/>
    </source>
</evidence>